<feature type="repeat" description="Solcar" evidence="9">
    <location>
        <begin position="104"/>
        <end position="184"/>
    </location>
</feature>
<evidence type="ECO:0000256" key="9">
    <source>
        <dbReference type="PROSITE-ProRule" id="PRU00282"/>
    </source>
</evidence>
<keyword evidence="12" id="KW-1185">Reference proteome</keyword>
<keyword evidence="5" id="KW-0677">Repeat</keyword>
<evidence type="ECO:0000256" key="1">
    <source>
        <dbReference type="ARBA" id="ARBA00004225"/>
    </source>
</evidence>
<dbReference type="AlphaFoldDB" id="A0AAD1XQ30"/>
<evidence type="ECO:0000256" key="2">
    <source>
        <dbReference type="ARBA" id="ARBA00006375"/>
    </source>
</evidence>
<comment type="similarity">
    <text evidence="2 10">Belongs to the mitochondrial carrier (TC 2.A.29) family.</text>
</comment>
<reference evidence="11" key="1">
    <citation type="submission" date="2023-07" db="EMBL/GenBank/DDBJ databases">
        <authorList>
            <consortium name="AG Swart"/>
            <person name="Singh M."/>
            <person name="Singh A."/>
            <person name="Seah K."/>
            <person name="Emmerich C."/>
        </authorList>
    </citation>
    <scope>NUCLEOTIDE SEQUENCE</scope>
    <source>
        <strain evidence="11">DP1</strain>
    </source>
</reference>
<dbReference type="Proteomes" id="UP001295684">
    <property type="component" value="Unassembled WGS sequence"/>
</dbReference>
<dbReference type="PROSITE" id="PS50920">
    <property type="entry name" value="SOLCAR"/>
    <property type="match status" value="3"/>
</dbReference>
<gene>
    <name evidence="11" type="ORF">ECRASSUSDP1_LOCUS18108</name>
</gene>
<evidence type="ECO:0000313" key="11">
    <source>
        <dbReference type="EMBL" id="CAI2376734.1"/>
    </source>
</evidence>
<feature type="repeat" description="Solcar" evidence="9">
    <location>
        <begin position="15"/>
        <end position="97"/>
    </location>
</feature>
<evidence type="ECO:0000256" key="6">
    <source>
        <dbReference type="ARBA" id="ARBA00022989"/>
    </source>
</evidence>
<accession>A0AAD1XQ30</accession>
<evidence type="ECO:0000256" key="5">
    <source>
        <dbReference type="ARBA" id="ARBA00022737"/>
    </source>
</evidence>
<dbReference type="InterPro" id="IPR023395">
    <property type="entry name" value="MCP_dom_sf"/>
</dbReference>
<dbReference type="PANTHER" id="PTHR45624">
    <property type="entry name" value="MITOCHONDRIAL BASIC AMINO ACIDS TRANSPORTER-RELATED"/>
    <property type="match status" value="1"/>
</dbReference>
<comment type="subcellular location">
    <subcellularLocation>
        <location evidence="1">Mitochondrion membrane</location>
        <topology evidence="1">Multi-pass membrane protein</topology>
    </subcellularLocation>
</comment>
<evidence type="ECO:0000313" key="12">
    <source>
        <dbReference type="Proteomes" id="UP001295684"/>
    </source>
</evidence>
<evidence type="ECO:0000256" key="8">
    <source>
        <dbReference type="ARBA" id="ARBA00023136"/>
    </source>
</evidence>
<name>A0AAD1XQ30_EUPCR</name>
<sequence>MILNKPSPSPRFEVSKPARDFTAGVIAGISGGFVGHPLDTLRIRMQLSSSKSALELSTQICIKEGARGLFKGAMAPIIGRAPISGVTMTANDYCLRNIGHFNISDNIKGIVSGVFAGIISSPICCPIEHIKIRKQAYMNSNISYYSIVKADGISGLFRGLVPTLAREIPGYAMFFASYGYFKRLFKTDEMHPNGQSLKNLYILISGGLAGQLSWIACHPMDVVKSTMQNNPENTKMMSTFSQLMSKHGYKIFFKGMGPCLIRAFPVHSITFLLYEKLKNAFEQIGNTTNCQLLV</sequence>
<evidence type="ECO:0000256" key="7">
    <source>
        <dbReference type="ARBA" id="ARBA00023128"/>
    </source>
</evidence>
<comment type="caution">
    <text evidence="11">The sequence shown here is derived from an EMBL/GenBank/DDBJ whole genome shotgun (WGS) entry which is preliminary data.</text>
</comment>
<dbReference type="InterPro" id="IPR018108">
    <property type="entry name" value="MCP_transmembrane"/>
</dbReference>
<keyword evidence="8 9" id="KW-0472">Membrane</keyword>
<dbReference type="GO" id="GO:0031966">
    <property type="term" value="C:mitochondrial membrane"/>
    <property type="evidence" value="ECO:0007669"/>
    <property type="project" value="UniProtKB-SubCell"/>
</dbReference>
<keyword evidence="6" id="KW-1133">Transmembrane helix</keyword>
<dbReference type="EMBL" id="CAMPGE010018306">
    <property type="protein sequence ID" value="CAI2376734.1"/>
    <property type="molecule type" value="Genomic_DNA"/>
</dbReference>
<keyword evidence="3 10" id="KW-0813">Transport</keyword>
<organism evidence="11 12">
    <name type="scientific">Euplotes crassus</name>
    <dbReference type="NCBI Taxonomy" id="5936"/>
    <lineage>
        <taxon>Eukaryota</taxon>
        <taxon>Sar</taxon>
        <taxon>Alveolata</taxon>
        <taxon>Ciliophora</taxon>
        <taxon>Intramacronucleata</taxon>
        <taxon>Spirotrichea</taxon>
        <taxon>Hypotrichia</taxon>
        <taxon>Euplotida</taxon>
        <taxon>Euplotidae</taxon>
        <taxon>Moneuplotes</taxon>
    </lineage>
</organism>
<evidence type="ECO:0000256" key="4">
    <source>
        <dbReference type="ARBA" id="ARBA00022692"/>
    </source>
</evidence>
<evidence type="ECO:0000256" key="10">
    <source>
        <dbReference type="RuleBase" id="RU000488"/>
    </source>
</evidence>
<dbReference type="PANTHER" id="PTHR45624:SF10">
    <property type="entry name" value="SLC (SOLUTE CARRIER) HOMOLOG"/>
    <property type="match status" value="1"/>
</dbReference>
<dbReference type="Pfam" id="PF00153">
    <property type="entry name" value="Mito_carr"/>
    <property type="match status" value="3"/>
</dbReference>
<feature type="repeat" description="Solcar" evidence="9">
    <location>
        <begin position="197"/>
        <end position="280"/>
    </location>
</feature>
<protein>
    <recommendedName>
        <fullName evidence="13">Mitochondrial carrier protein</fullName>
    </recommendedName>
</protein>
<dbReference type="Gene3D" id="1.50.40.10">
    <property type="entry name" value="Mitochondrial carrier domain"/>
    <property type="match status" value="1"/>
</dbReference>
<dbReference type="InterPro" id="IPR050567">
    <property type="entry name" value="Mitochondrial_Carrier"/>
</dbReference>
<evidence type="ECO:0008006" key="13">
    <source>
        <dbReference type="Google" id="ProtNLM"/>
    </source>
</evidence>
<proteinExistence type="inferred from homology"/>
<evidence type="ECO:0000256" key="3">
    <source>
        <dbReference type="ARBA" id="ARBA00022448"/>
    </source>
</evidence>
<keyword evidence="7" id="KW-0496">Mitochondrion</keyword>
<dbReference type="GO" id="GO:0022857">
    <property type="term" value="F:transmembrane transporter activity"/>
    <property type="evidence" value="ECO:0007669"/>
    <property type="project" value="TreeGrafter"/>
</dbReference>
<dbReference type="SUPFAM" id="SSF103506">
    <property type="entry name" value="Mitochondrial carrier"/>
    <property type="match status" value="1"/>
</dbReference>
<keyword evidence="4 9" id="KW-0812">Transmembrane</keyword>